<evidence type="ECO:0000313" key="2">
    <source>
        <dbReference type="EMBL" id="WXB19491.1"/>
    </source>
</evidence>
<organism evidence="2 3">
    <name type="scientific">Pendulispora albinea</name>
    <dbReference type="NCBI Taxonomy" id="2741071"/>
    <lineage>
        <taxon>Bacteria</taxon>
        <taxon>Pseudomonadati</taxon>
        <taxon>Myxococcota</taxon>
        <taxon>Myxococcia</taxon>
        <taxon>Myxococcales</taxon>
        <taxon>Sorangiineae</taxon>
        <taxon>Pendulisporaceae</taxon>
        <taxon>Pendulispora</taxon>
    </lineage>
</organism>
<keyword evidence="3" id="KW-1185">Reference proteome</keyword>
<dbReference type="EMBL" id="CP089984">
    <property type="protein sequence ID" value="WXB19491.1"/>
    <property type="molecule type" value="Genomic_DNA"/>
</dbReference>
<feature type="transmembrane region" description="Helical" evidence="1">
    <location>
        <begin position="56"/>
        <end position="74"/>
    </location>
</feature>
<dbReference type="Proteomes" id="UP001370348">
    <property type="component" value="Chromosome"/>
</dbReference>
<accession>A0ABZ2MAF3</accession>
<evidence type="ECO:0000256" key="1">
    <source>
        <dbReference type="SAM" id="Phobius"/>
    </source>
</evidence>
<reference evidence="2 3" key="1">
    <citation type="submission" date="2021-12" db="EMBL/GenBank/DDBJ databases">
        <title>Discovery of the Pendulisporaceae a myxobacterial family with distinct sporulation behavior and unique specialized metabolism.</title>
        <authorList>
            <person name="Garcia R."/>
            <person name="Popoff A."/>
            <person name="Bader C.D."/>
            <person name="Loehr J."/>
            <person name="Walesch S."/>
            <person name="Walt C."/>
            <person name="Boldt J."/>
            <person name="Bunk B."/>
            <person name="Haeckl F.J.F.P.J."/>
            <person name="Gunesch A.P."/>
            <person name="Birkelbach J."/>
            <person name="Nuebel U."/>
            <person name="Pietschmann T."/>
            <person name="Bach T."/>
            <person name="Mueller R."/>
        </authorList>
    </citation>
    <scope>NUCLEOTIDE SEQUENCE [LARGE SCALE GENOMIC DNA]</scope>
    <source>
        <strain evidence="2 3">MSr11954</strain>
    </source>
</reference>
<feature type="transmembrane region" description="Helical" evidence="1">
    <location>
        <begin position="154"/>
        <end position="171"/>
    </location>
</feature>
<evidence type="ECO:0000313" key="3">
    <source>
        <dbReference type="Proteomes" id="UP001370348"/>
    </source>
</evidence>
<keyword evidence="1" id="KW-1133">Transmembrane helix</keyword>
<name>A0ABZ2MAF3_9BACT</name>
<gene>
    <name evidence="2" type="ORF">LZC94_19960</name>
</gene>
<keyword evidence="1" id="KW-0812">Transmembrane</keyword>
<protein>
    <submittedName>
        <fullName evidence="2">Uncharacterized protein</fullName>
    </submittedName>
</protein>
<keyword evidence="1" id="KW-0472">Membrane</keyword>
<feature type="transmembrane region" description="Helical" evidence="1">
    <location>
        <begin position="132"/>
        <end position="148"/>
    </location>
</feature>
<dbReference type="RefSeq" id="WP_394829106.1">
    <property type="nucleotide sequence ID" value="NZ_CP089984.1"/>
</dbReference>
<feature type="transmembrane region" description="Helical" evidence="1">
    <location>
        <begin position="86"/>
        <end position="103"/>
    </location>
</feature>
<proteinExistence type="predicted"/>
<sequence>MQRRLLALVLVLVWARAGGVPRSLRHLETFNVLGSLGKGAFCMRLSDILPYFKHSLLLRFAFWFGWGLLTKVIDLHFDDKLFRRDIVVLLAVLCGVTVGLGMASDGETTVLYGAIIASCFLSRKIDNMAFHLSTALVGITFLAVHATIGVDLKPTLLAGGAFALLTFGYVVDEKLNDRMDRHREMQRSPSRLVRWTYMFLKHRCVSVVCELVVLLLGAISFFGLIQAALFNAGYYAMYLIGKVIMERRHDIAPLSGATR</sequence>